<keyword evidence="7" id="KW-0804">Transcription</keyword>
<keyword evidence="5" id="KW-0479">Metal-binding</keyword>
<name>A0ABQ0CQM4_9HYPO</name>
<keyword evidence="6" id="KW-0862">Zinc</keyword>
<proteinExistence type="predicted"/>
<dbReference type="Proteomes" id="UP001562357">
    <property type="component" value="Unassembled WGS sequence"/>
</dbReference>
<protein>
    <recommendedName>
        <fullName evidence="1">DNA-directed RNA polymerase</fullName>
        <ecNumber evidence="1">2.7.7.6</ecNumber>
    </recommendedName>
</protein>
<evidence type="ECO:0000259" key="8">
    <source>
        <dbReference type="Pfam" id="PF05000"/>
    </source>
</evidence>
<evidence type="ECO:0000256" key="3">
    <source>
        <dbReference type="ARBA" id="ARBA00022679"/>
    </source>
</evidence>
<dbReference type="PANTHER" id="PTHR48446:SF1">
    <property type="entry name" value="DNA-DIRECTED RNA POLYMERASE SUBUNIT BETA' N-TERMINAL SECTION"/>
    <property type="match status" value="1"/>
</dbReference>
<evidence type="ECO:0000256" key="4">
    <source>
        <dbReference type="ARBA" id="ARBA00022695"/>
    </source>
</evidence>
<dbReference type="PANTHER" id="PTHR48446">
    <property type="entry name" value="DNA-DIRECTED RNA POLYMERASE SUBUNIT BETA' N-TERMINAL SECTION"/>
    <property type="match status" value="1"/>
</dbReference>
<keyword evidence="4" id="KW-0548">Nucleotidyltransferase</keyword>
<dbReference type="Gene3D" id="1.10.132.30">
    <property type="match status" value="1"/>
</dbReference>
<dbReference type="InterPro" id="IPR038120">
    <property type="entry name" value="Rpb1_funnel_sf"/>
</dbReference>
<evidence type="ECO:0000256" key="1">
    <source>
        <dbReference type="ARBA" id="ARBA00012418"/>
    </source>
</evidence>
<dbReference type="EMBL" id="BAAFGZ010000147">
    <property type="protein sequence ID" value="GAB0135752.1"/>
    <property type="molecule type" value="Genomic_DNA"/>
</dbReference>
<dbReference type="InterPro" id="IPR015700">
    <property type="entry name" value="RPC1"/>
</dbReference>
<evidence type="ECO:0000256" key="2">
    <source>
        <dbReference type="ARBA" id="ARBA00022478"/>
    </source>
</evidence>
<organism evidence="9 10">
    <name type="scientific">Epichloe bromicola</name>
    <dbReference type="NCBI Taxonomy" id="79588"/>
    <lineage>
        <taxon>Eukaryota</taxon>
        <taxon>Fungi</taxon>
        <taxon>Dikarya</taxon>
        <taxon>Ascomycota</taxon>
        <taxon>Pezizomycotina</taxon>
        <taxon>Sordariomycetes</taxon>
        <taxon>Hypocreomycetidae</taxon>
        <taxon>Hypocreales</taxon>
        <taxon>Clavicipitaceae</taxon>
        <taxon>Epichloe</taxon>
    </lineage>
</organism>
<keyword evidence="2" id="KW-0240">DNA-directed RNA polymerase</keyword>
<dbReference type="InterPro" id="IPR007083">
    <property type="entry name" value="RNA_pol_Rpb1_4"/>
</dbReference>
<accession>A0ABQ0CQM4</accession>
<comment type="caution">
    <text evidence="9">The sequence shown here is derived from an EMBL/GenBank/DDBJ whole genome shotgun (WGS) entry which is preliminary data.</text>
</comment>
<sequence length="144" mass="15687">MCGRMEPPTHQGPSIGVRDVFPTETLNVEKENLTTAYKLCDEVIGTFKQGELEKAPDCNMEHTLENSVSGILSKVRQKAGTYCVDTLSRNNAPLIMAQSGSKGFDINVVQMVAVVGQQIIGGQRVPDGFRDRSRSRCVGNCGVR</sequence>
<reference evidence="10" key="1">
    <citation type="submission" date="2024-06" db="EMBL/GenBank/DDBJ databases">
        <title>Draft Genome Sequences of Epichloe bromicola Strains Isolated from Elymus ciliaris.</title>
        <authorList>
            <consortium name="Epichloe bromicola genome sequencing consortium"/>
            <person name="Miura A."/>
            <person name="Imano S."/>
            <person name="Ashida A."/>
            <person name="Sato I."/>
            <person name="Chiba S."/>
            <person name="Tanaka A."/>
            <person name="Camagna M."/>
            <person name="Takemoto D."/>
        </authorList>
    </citation>
    <scope>NUCLEOTIDE SEQUENCE [LARGE SCALE GENOMIC DNA]</scope>
    <source>
        <strain evidence="10">DP</strain>
    </source>
</reference>
<evidence type="ECO:0000256" key="7">
    <source>
        <dbReference type="ARBA" id="ARBA00023163"/>
    </source>
</evidence>
<evidence type="ECO:0000313" key="10">
    <source>
        <dbReference type="Proteomes" id="UP001562357"/>
    </source>
</evidence>
<keyword evidence="10" id="KW-1185">Reference proteome</keyword>
<evidence type="ECO:0000256" key="5">
    <source>
        <dbReference type="ARBA" id="ARBA00022723"/>
    </source>
</evidence>
<evidence type="ECO:0000256" key="6">
    <source>
        <dbReference type="ARBA" id="ARBA00022833"/>
    </source>
</evidence>
<dbReference type="SUPFAM" id="SSF64484">
    <property type="entry name" value="beta and beta-prime subunits of DNA dependent RNA-polymerase"/>
    <property type="match status" value="1"/>
</dbReference>
<gene>
    <name evidence="9" type="primary">g4079</name>
    <name evidence="9" type="ORF">EsDP_00004079</name>
</gene>
<evidence type="ECO:0000313" key="9">
    <source>
        <dbReference type="EMBL" id="GAB0135752.1"/>
    </source>
</evidence>
<dbReference type="Pfam" id="PF05000">
    <property type="entry name" value="RNA_pol_Rpb1_4"/>
    <property type="match status" value="1"/>
</dbReference>
<feature type="domain" description="RNA polymerase Rpb1" evidence="8">
    <location>
        <begin position="49"/>
        <end position="133"/>
    </location>
</feature>
<dbReference type="EC" id="2.7.7.6" evidence="1"/>
<keyword evidence="3" id="KW-0808">Transferase</keyword>